<evidence type="ECO:0000313" key="2">
    <source>
        <dbReference type="EnsemblPlants" id="AET6Gv20386800.1"/>
    </source>
</evidence>
<dbReference type="EnsemblPlants" id="AET6Gv20386800.3">
    <property type="protein sequence ID" value="AET6Gv20386800.3"/>
    <property type="gene ID" value="AET6Gv20386800"/>
</dbReference>
<dbReference type="Gramene" id="AET6Gv20386800.2">
    <property type="protein sequence ID" value="AET6Gv20386800.2"/>
    <property type="gene ID" value="AET6Gv20386800"/>
</dbReference>
<reference evidence="2" key="4">
    <citation type="submission" date="2019-03" db="UniProtKB">
        <authorList>
            <consortium name="EnsemblPlants"/>
        </authorList>
    </citation>
    <scope>IDENTIFICATION</scope>
</reference>
<organism evidence="2 3">
    <name type="scientific">Aegilops tauschii subsp. strangulata</name>
    <name type="common">Goatgrass</name>
    <dbReference type="NCBI Taxonomy" id="200361"/>
    <lineage>
        <taxon>Eukaryota</taxon>
        <taxon>Viridiplantae</taxon>
        <taxon>Streptophyta</taxon>
        <taxon>Embryophyta</taxon>
        <taxon>Tracheophyta</taxon>
        <taxon>Spermatophyta</taxon>
        <taxon>Magnoliopsida</taxon>
        <taxon>Liliopsida</taxon>
        <taxon>Poales</taxon>
        <taxon>Poaceae</taxon>
        <taxon>BOP clade</taxon>
        <taxon>Pooideae</taxon>
        <taxon>Triticodae</taxon>
        <taxon>Triticeae</taxon>
        <taxon>Triticinae</taxon>
        <taxon>Aegilops</taxon>
    </lineage>
</organism>
<dbReference type="Gramene" id="AET6Gv20386800.4">
    <property type="protein sequence ID" value="AET6Gv20386800.4"/>
    <property type="gene ID" value="AET6Gv20386800"/>
</dbReference>
<keyword evidence="3" id="KW-1185">Reference proteome</keyword>
<dbReference type="EnsemblPlants" id="AET6Gv20386800.2">
    <property type="protein sequence ID" value="AET6Gv20386800.2"/>
    <property type="gene ID" value="AET6Gv20386800"/>
</dbReference>
<proteinExistence type="predicted"/>
<evidence type="ECO:0000313" key="3">
    <source>
        <dbReference type="Proteomes" id="UP000015105"/>
    </source>
</evidence>
<reference evidence="2" key="3">
    <citation type="journal article" date="2017" name="Nature">
        <title>Genome sequence of the progenitor of the wheat D genome Aegilops tauschii.</title>
        <authorList>
            <person name="Luo M.C."/>
            <person name="Gu Y.Q."/>
            <person name="Puiu D."/>
            <person name="Wang H."/>
            <person name="Twardziok S.O."/>
            <person name="Deal K.R."/>
            <person name="Huo N."/>
            <person name="Zhu T."/>
            <person name="Wang L."/>
            <person name="Wang Y."/>
            <person name="McGuire P.E."/>
            <person name="Liu S."/>
            <person name="Long H."/>
            <person name="Ramasamy R.K."/>
            <person name="Rodriguez J.C."/>
            <person name="Van S.L."/>
            <person name="Yuan L."/>
            <person name="Wang Z."/>
            <person name="Xia Z."/>
            <person name="Xiao L."/>
            <person name="Anderson O.D."/>
            <person name="Ouyang S."/>
            <person name="Liang Y."/>
            <person name="Zimin A.V."/>
            <person name="Pertea G."/>
            <person name="Qi P."/>
            <person name="Bennetzen J.L."/>
            <person name="Dai X."/>
            <person name="Dawson M.W."/>
            <person name="Muller H.G."/>
            <person name="Kugler K."/>
            <person name="Rivarola-Duarte L."/>
            <person name="Spannagl M."/>
            <person name="Mayer K.F.X."/>
            <person name="Lu F.H."/>
            <person name="Bevan M.W."/>
            <person name="Leroy P."/>
            <person name="Li P."/>
            <person name="You F.M."/>
            <person name="Sun Q."/>
            <person name="Liu Z."/>
            <person name="Lyons E."/>
            <person name="Wicker T."/>
            <person name="Salzberg S.L."/>
            <person name="Devos K.M."/>
            <person name="Dvorak J."/>
        </authorList>
    </citation>
    <scope>NUCLEOTIDE SEQUENCE [LARGE SCALE GENOMIC DNA]</scope>
    <source>
        <strain evidence="2">cv. AL8/78</strain>
    </source>
</reference>
<name>A0A453NIF2_AEGTS</name>
<accession>A0A453NIF2</accession>
<evidence type="ECO:0000256" key="1">
    <source>
        <dbReference type="SAM" id="MobiDB-lite"/>
    </source>
</evidence>
<protein>
    <submittedName>
        <fullName evidence="2">Uncharacterized protein</fullName>
    </submittedName>
</protein>
<sequence length="178" mass="19530">MEEENTADHRAVDIEGSDKLDARLKRESEEARRPAARPTPSEMPRAVSPIHRGASCLWTPRPPSAQLAVLLPSLASEITTTPLALVNYSCVAMKKNLRSDEVPADGGVRADGFPAKSTVYSDVRNLRHDDEPNNWGRRRRAGEALPETLATGVGLRAGGRGRERRIWPKGREARTMGS</sequence>
<feature type="compositionally biased region" description="Basic and acidic residues" evidence="1">
    <location>
        <begin position="1"/>
        <end position="33"/>
    </location>
</feature>
<dbReference type="AlphaFoldDB" id="A0A453NIF2"/>
<reference evidence="2" key="5">
    <citation type="journal article" date="2021" name="G3 (Bethesda)">
        <title>Aegilops tauschii genome assembly Aet v5.0 features greater sequence contiguity and improved annotation.</title>
        <authorList>
            <person name="Wang L."/>
            <person name="Zhu T."/>
            <person name="Rodriguez J.C."/>
            <person name="Deal K.R."/>
            <person name="Dubcovsky J."/>
            <person name="McGuire P.E."/>
            <person name="Lux T."/>
            <person name="Spannagl M."/>
            <person name="Mayer K.F.X."/>
            <person name="Baldrich P."/>
            <person name="Meyers B.C."/>
            <person name="Huo N."/>
            <person name="Gu Y.Q."/>
            <person name="Zhou H."/>
            <person name="Devos K.M."/>
            <person name="Bennetzen J.L."/>
            <person name="Unver T."/>
            <person name="Budak H."/>
            <person name="Gulick P.J."/>
            <person name="Galiba G."/>
            <person name="Kalapos B."/>
            <person name="Nelson D.R."/>
            <person name="Li P."/>
            <person name="You F.M."/>
            <person name="Luo M.C."/>
            <person name="Dvorak J."/>
        </authorList>
    </citation>
    <scope>NUCLEOTIDE SEQUENCE [LARGE SCALE GENOMIC DNA]</scope>
    <source>
        <strain evidence="2">cv. AL8/78</strain>
    </source>
</reference>
<reference evidence="3" key="2">
    <citation type="journal article" date="2017" name="Nat. Plants">
        <title>The Aegilops tauschii genome reveals multiple impacts of transposons.</title>
        <authorList>
            <person name="Zhao G."/>
            <person name="Zou C."/>
            <person name="Li K."/>
            <person name="Wang K."/>
            <person name="Li T."/>
            <person name="Gao L."/>
            <person name="Zhang X."/>
            <person name="Wang H."/>
            <person name="Yang Z."/>
            <person name="Liu X."/>
            <person name="Jiang W."/>
            <person name="Mao L."/>
            <person name="Kong X."/>
            <person name="Jiao Y."/>
            <person name="Jia J."/>
        </authorList>
    </citation>
    <scope>NUCLEOTIDE SEQUENCE [LARGE SCALE GENOMIC DNA]</scope>
    <source>
        <strain evidence="3">cv. AL8/78</strain>
    </source>
</reference>
<reference evidence="3" key="1">
    <citation type="journal article" date="2014" name="Science">
        <title>Ancient hybridizations among the ancestral genomes of bread wheat.</title>
        <authorList>
            <consortium name="International Wheat Genome Sequencing Consortium,"/>
            <person name="Marcussen T."/>
            <person name="Sandve S.R."/>
            <person name="Heier L."/>
            <person name="Spannagl M."/>
            <person name="Pfeifer M."/>
            <person name="Jakobsen K.S."/>
            <person name="Wulff B.B."/>
            <person name="Steuernagel B."/>
            <person name="Mayer K.F."/>
            <person name="Olsen O.A."/>
        </authorList>
    </citation>
    <scope>NUCLEOTIDE SEQUENCE [LARGE SCALE GENOMIC DNA]</scope>
    <source>
        <strain evidence="3">cv. AL8/78</strain>
    </source>
</reference>
<dbReference type="EnsemblPlants" id="AET6Gv20386800.4">
    <property type="protein sequence ID" value="AET6Gv20386800.4"/>
    <property type="gene ID" value="AET6Gv20386800"/>
</dbReference>
<dbReference type="Gramene" id="AET6Gv20386800.1">
    <property type="protein sequence ID" value="AET6Gv20386800.1"/>
    <property type="gene ID" value="AET6Gv20386800"/>
</dbReference>
<dbReference type="EnsemblPlants" id="AET6Gv20386800.1">
    <property type="protein sequence ID" value="AET6Gv20386800.1"/>
    <property type="gene ID" value="AET6Gv20386800"/>
</dbReference>
<dbReference type="Gramene" id="AET6Gv20386800.3">
    <property type="protein sequence ID" value="AET6Gv20386800.3"/>
    <property type="gene ID" value="AET6Gv20386800"/>
</dbReference>
<dbReference type="Proteomes" id="UP000015105">
    <property type="component" value="Chromosome 6D"/>
</dbReference>
<feature type="region of interest" description="Disordered" evidence="1">
    <location>
        <begin position="1"/>
        <end position="48"/>
    </location>
</feature>